<evidence type="ECO:0000313" key="2">
    <source>
        <dbReference type="Proteomes" id="UP000030706"/>
    </source>
</evidence>
<dbReference type="EMBL" id="KL584987">
    <property type="protein sequence ID" value="KEQ82543.1"/>
    <property type="molecule type" value="Genomic_DNA"/>
</dbReference>
<accession>A0A074XB10</accession>
<dbReference type="AlphaFoldDB" id="A0A074XB10"/>
<organism evidence="1 2">
    <name type="scientific">Aureobasidium pullulans EXF-150</name>
    <dbReference type="NCBI Taxonomy" id="1043002"/>
    <lineage>
        <taxon>Eukaryota</taxon>
        <taxon>Fungi</taxon>
        <taxon>Dikarya</taxon>
        <taxon>Ascomycota</taxon>
        <taxon>Pezizomycotina</taxon>
        <taxon>Dothideomycetes</taxon>
        <taxon>Dothideomycetidae</taxon>
        <taxon>Dothideales</taxon>
        <taxon>Saccotheciaceae</taxon>
        <taxon>Aureobasidium</taxon>
    </lineage>
</organism>
<gene>
    <name evidence="1" type="ORF">M438DRAFT_53488</name>
</gene>
<reference evidence="1 2" key="1">
    <citation type="journal article" date="2014" name="BMC Genomics">
        <title>Genome sequencing of four Aureobasidium pullulans varieties: biotechnological potential, stress tolerance, and description of new species.</title>
        <authorList>
            <person name="Gostin Ar C."/>
            <person name="Ohm R.A."/>
            <person name="Kogej T."/>
            <person name="Sonjak S."/>
            <person name="Turk M."/>
            <person name="Zajc J."/>
            <person name="Zalar P."/>
            <person name="Grube M."/>
            <person name="Sun H."/>
            <person name="Han J."/>
            <person name="Sharma A."/>
            <person name="Chiniquy J."/>
            <person name="Ngan C.Y."/>
            <person name="Lipzen A."/>
            <person name="Barry K."/>
            <person name="Grigoriev I.V."/>
            <person name="Gunde-Cimerman N."/>
        </authorList>
    </citation>
    <scope>NUCLEOTIDE SEQUENCE [LARGE SCALE GENOMIC DNA]</scope>
    <source>
        <strain evidence="1 2">EXF-150</strain>
    </source>
</reference>
<evidence type="ECO:0000313" key="1">
    <source>
        <dbReference type="EMBL" id="KEQ82543.1"/>
    </source>
</evidence>
<dbReference type="Proteomes" id="UP000030706">
    <property type="component" value="Unassembled WGS sequence"/>
</dbReference>
<dbReference type="GeneID" id="40752472"/>
<dbReference type="HOGENOM" id="CLU_1805793_0_0_1"/>
<name>A0A074XB10_AURPU</name>
<protein>
    <submittedName>
        <fullName evidence="1">Uncharacterized protein</fullName>
    </submittedName>
</protein>
<sequence length="143" mass="15905">MWFWGPAFTISVKMFLLSVFRPSITLFLPQRALIRPLLAVCGCHLICRPEHHSKSAASHSPSVVKMSRPTLAMGFIKSDSLSIKTLPMSPLVWPITRKDAVVLCDLFVGRARPDLVVGLKGQDENAVMVPSVMHRNTRNTLLV</sequence>
<keyword evidence="2" id="KW-1185">Reference proteome</keyword>
<dbReference type="RefSeq" id="XP_029758730.1">
    <property type="nucleotide sequence ID" value="XM_029910166.1"/>
</dbReference>
<proteinExistence type="predicted"/>